<protein>
    <submittedName>
        <fullName evidence="2">Uncharacterized protein</fullName>
    </submittedName>
</protein>
<organism evidence="2 3">
    <name type="scientific">Haladaptatus pallidirubidus</name>
    <dbReference type="NCBI Taxonomy" id="1008152"/>
    <lineage>
        <taxon>Archaea</taxon>
        <taxon>Methanobacteriati</taxon>
        <taxon>Methanobacteriota</taxon>
        <taxon>Stenosarchaea group</taxon>
        <taxon>Halobacteria</taxon>
        <taxon>Halobacteriales</taxon>
        <taxon>Haladaptataceae</taxon>
        <taxon>Haladaptatus</taxon>
    </lineage>
</organism>
<gene>
    <name evidence="2" type="ORF">GCM10025751_46770</name>
</gene>
<keyword evidence="1" id="KW-0472">Membrane</keyword>
<keyword evidence="1" id="KW-0812">Transmembrane</keyword>
<dbReference type="RefSeq" id="WP_390184919.1">
    <property type="nucleotide sequence ID" value="NZ_JBHMAI010000003.1"/>
</dbReference>
<feature type="transmembrane region" description="Helical" evidence="1">
    <location>
        <begin position="15"/>
        <end position="34"/>
    </location>
</feature>
<comment type="caution">
    <text evidence="2">The sequence shown here is derived from an EMBL/GenBank/DDBJ whole genome shotgun (WGS) entry which is preliminary data.</text>
</comment>
<dbReference type="AlphaFoldDB" id="A0AAV3UP84"/>
<accession>A0AAV3UP84</accession>
<feature type="transmembrane region" description="Helical" evidence="1">
    <location>
        <begin position="41"/>
        <end position="62"/>
    </location>
</feature>
<keyword evidence="1" id="KW-1133">Transmembrane helix</keyword>
<proteinExistence type="predicted"/>
<reference evidence="2 3" key="1">
    <citation type="journal article" date="2019" name="Int. J. Syst. Evol. Microbiol.">
        <title>The Global Catalogue of Microorganisms (GCM) 10K type strain sequencing project: providing services to taxonomists for standard genome sequencing and annotation.</title>
        <authorList>
            <consortium name="The Broad Institute Genomics Platform"/>
            <consortium name="The Broad Institute Genome Sequencing Center for Infectious Disease"/>
            <person name="Wu L."/>
            <person name="Ma J."/>
        </authorList>
    </citation>
    <scope>NUCLEOTIDE SEQUENCE [LARGE SCALE GENOMIC DNA]</scope>
    <source>
        <strain evidence="2 3">JCM 17504</strain>
    </source>
</reference>
<keyword evidence="3" id="KW-1185">Reference proteome</keyword>
<sequence length="64" mass="6895">MITVIVATVAVTHPMPIVFCNLSLGLVIVIGLFLKHGLLYAVFLIGSDWLIVIYAVATMVRIGP</sequence>
<name>A0AAV3UP84_9EURY</name>
<evidence type="ECO:0000256" key="1">
    <source>
        <dbReference type="SAM" id="Phobius"/>
    </source>
</evidence>
<dbReference type="EMBL" id="BAABKX010000019">
    <property type="protein sequence ID" value="GAA5061003.1"/>
    <property type="molecule type" value="Genomic_DNA"/>
</dbReference>
<dbReference type="Proteomes" id="UP001501729">
    <property type="component" value="Unassembled WGS sequence"/>
</dbReference>
<evidence type="ECO:0000313" key="2">
    <source>
        <dbReference type="EMBL" id="GAA5061003.1"/>
    </source>
</evidence>
<evidence type="ECO:0000313" key="3">
    <source>
        <dbReference type="Proteomes" id="UP001501729"/>
    </source>
</evidence>